<reference evidence="5" key="1">
    <citation type="journal article" date="2021" name="bioRxiv">
        <title>Whole Genome Assembly and Annotation of Northern Wild Rice, Zizania palustris L., Supports a Whole Genome Duplication in the Zizania Genus.</title>
        <authorList>
            <person name="Haas M."/>
            <person name="Kono T."/>
            <person name="Macchietto M."/>
            <person name="Millas R."/>
            <person name="McGilp L."/>
            <person name="Shao M."/>
            <person name="Duquette J."/>
            <person name="Hirsch C.N."/>
            <person name="Kimball J."/>
        </authorList>
    </citation>
    <scope>NUCLEOTIDE SEQUENCE</scope>
    <source>
        <tissue evidence="5">Fresh leaf tissue</tissue>
    </source>
</reference>
<evidence type="ECO:0008006" key="7">
    <source>
        <dbReference type="Google" id="ProtNLM"/>
    </source>
</evidence>
<dbReference type="InterPro" id="IPR002885">
    <property type="entry name" value="PPR_rpt"/>
</dbReference>
<evidence type="ECO:0000256" key="1">
    <source>
        <dbReference type="ARBA" id="ARBA00007626"/>
    </source>
</evidence>
<dbReference type="Pfam" id="PF01535">
    <property type="entry name" value="PPR"/>
    <property type="match status" value="2"/>
</dbReference>
<feature type="repeat" description="PPR" evidence="3">
    <location>
        <begin position="248"/>
        <end position="282"/>
    </location>
</feature>
<comment type="similarity">
    <text evidence="1">Belongs to the PPR family. P subfamily.</text>
</comment>
<evidence type="ECO:0000313" key="5">
    <source>
        <dbReference type="EMBL" id="KAG8042824.1"/>
    </source>
</evidence>
<protein>
    <recommendedName>
        <fullName evidence="7">Pentacotripeptide-repeat region of PRORP domain-containing protein</fullName>
    </recommendedName>
</protein>
<dbReference type="AlphaFoldDB" id="A0A8J5RBZ4"/>
<evidence type="ECO:0000256" key="4">
    <source>
        <dbReference type="SAM" id="MobiDB-lite"/>
    </source>
</evidence>
<gene>
    <name evidence="5" type="ORF">GUJ93_ZPchr0674g29024</name>
</gene>
<evidence type="ECO:0000256" key="3">
    <source>
        <dbReference type="PROSITE-ProRule" id="PRU00708"/>
    </source>
</evidence>
<feature type="repeat" description="PPR" evidence="3">
    <location>
        <begin position="353"/>
        <end position="387"/>
    </location>
</feature>
<dbReference type="NCBIfam" id="TIGR00756">
    <property type="entry name" value="PPR"/>
    <property type="match status" value="9"/>
</dbReference>
<feature type="region of interest" description="Disordered" evidence="4">
    <location>
        <begin position="46"/>
        <end position="90"/>
    </location>
</feature>
<keyword evidence="6" id="KW-1185">Reference proteome</keyword>
<feature type="repeat" description="PPR" evidence="3">
    <location>
        <begin position="283"/>
        <end position="317"/>
    </location>
</feature>
<name>A0A8J5RBZ4_ZIZPA</name>
<evidence type="ECO:0000313" key="6">
    <source>
        <dbReference type="Proteomes" id="UP000729402"/>
    </source>
</evidence>
<dbReference type="Pfam" id="PF13041">
    <property type="entry name" value="PPR_2"/>
    <property type="match status" value="4"/>
</dbReference>
<dbReference type="Proteomes" id="UP000729402">
    <property type="component" value="Unassembled WGS sequence"/>
</dbReference>
<dbReference type="PANTHER" id="PTHR47447:SF28">
    <property type="entry name" value="PENTACOTRIPEPTIDE-REPEAT REGION OF PRORP DOMAIN-CONTAINING PROTEIN"/>
    <property type="match status" value="1"/>
</dbReference>
<feature type="repeat" description="PPR" evidence="3">
    <location>
        <begin position="597"/>
        <end position="631"/>
    </location>
</feature>
<accession>A0A8J5RBZ4</accession>
<proteinExistence type="inferred from homology"/>
<keyword evidence="2" id="KW-0677">Repeat</keyword>
<sequence>MARDRRGKELTALGFILRHELRAKAPAPPRPAPFSLRDHLATHLHRRASRGGRAPGPYATHLHRRASRGGPRARALHHPSPPPSHSRRPRARALPLASVLVSGVRAPAPASRRRSHFPGERKAAEESLNQVAITSPMLGVIPSVWAWNLLLKFITESGEYEMVLTAYDEMKRFHPNPDVHTFYIVTSSLFQAKKVDEALQVWAEMIEMGVKPDKRGYSSFLIGLCDYGKYDLAYAILQEITTGNVLVEAMAYNMIMDGLCKAMRLEEAEKLLENKARQGSTPDVYGYSYLIRSYCKMGNLMKALDHYETMVSHGIETNCHIVSYLLQCFRKLGMTSEVTGHFKKFRDSGLHLDGIIYNIAMDAYCKDGNMTEAVKLLNEMKSSGLTPDKIHYTCIINGYCLKGEIQNAQQVFEEMLKADIEPDVVTYNILANGFCKSGLVMEVFDLIDHMTEQGSFNVCRMMLEHNVVPDRGLSVDVIVYTILMNGYCKVGRLQEACDLFVQMINLGIKPDVIAYTVLLDGHLKETLQQGWQGIAKERRTFLLRANHNKLLCSMKDMHVEPDVPCYTVLIDGKCKAEFLVEARELFDEMLQKGLTPDAYAYTALINGYCSQGEIAKAEDLLQEMIDKGIKPDALTFSVLNQSSLSHVLISCQRTGKRSMHLDRVCEHAKGDGHMRAAVRLGELLSSNQGSSTQNKHYQEDRHLLTKVNFPSVHFSEIDKARHQSYMNAYNGKKSGRQCSKWGFLGKKTMIVITQLKEYSLIYEDEPQNLRLRKGLKRNLRTTMRMPLMIL</sequence>
<evidence type="ECO:0000256" key="2">
    <source>
        <dbReference type="ARBA" id="ARBA00022737"/>
    </source>
</evidence>
<feature type="repeat" description="PPR" evidence="3">
    <location>
        <begin position="476"/>
        <end position="510"/>
    </location>
</feature>
<organism evidence="5 6">
    <name type="scientific">Zizania palustris</name>
    <name type="common">Northern wild rice</name>
    <dbReference type="NCBI Taxonomy" id="103762"/>
    <lineage>
        <taxon>Eukaryota</taxon>
        <taxon>Viridiplantae</taxon>
        <taxon>Streptophyta</taxon>
        <taxon>Embryophyta</taxon>
        <taxon>Tracheophyta</taxon>
        <taxon>Spermatophyta</taxon>
        <taxon>Magnoliopsida</taxon>
        <taxon>Liliopsida</taxon>
        <taxon>Poales</taxon>
        <taxon>Poaceae</taxon>
        <taxon>BOP clade</taxon>
        <taxon>Oryzoideae</taxon>
        <taxon>Oryzeae</taxon>
        <taxon>Zizaniinae</taxon>
        <taxon>Zizania</taxon>
    </lineage>
</organism>
<feature type="repeat" description="PPR" evidence="3">
    <location>
        <begin position="388"/>
        <end position="422"/>
    </location>
</feature>
<dbReference type="EMBL" id="JAAALK010001527">
    <property type="protein sequence ID" value="KAG8042824.1"/>
    <property type="molecule type" value="Genomic_DNA"/>
</dbReference>
<dbReference type="OrthoDB" id="185373at2759"/>
<reference evidence="5" key="2">
    <citation type="submission" date="2021-02" db="EMBL/GenBank/DDBJ databases">
        <authorList>
            <person name="Kimball J.A."/>
            <person name="Haas M.W."/>
            <person name="Macchietto M."/>
            <person name="Kono T."/>
            <person name="Duquette J."/>
            <person name="Shao M."/>
        </authorList>
    </citation>
    <scope>NUCLEOTIDE SEQUENCE</scope>
    <source>
        <tissue evidence="5">Fresh leaf tissue</tissue>
    </source>
</reference>
<feature type="repeat" description="PPR" evidence="3">
    <location>
        <begin position="423"/>
        <end position="457"/>
    </location>
</feature>
<feature type="repeat" description="PPR" evidence="3">
    <location>
        <begin position="178"/>
        <end position="212"/>
    </location>
</feature>
<feature type="repeat" description="PPR" evidence="3">
    <location>
        <begin position="562"/>
        <end position="596"/>
    </location>
</feature>
<comment type="caution">
    <text evidence="5">The sequence shown here is derived from an EMBL/GenBank/DDBJ whole genome shotgun (WGS) entry which is preliminary data.</text>
</comment>
<dbReference type="PROSITE" id="PS51375">
    <property type="entry name" value="PPR"/>
    <property type="match status" value="9"/>
</dbReference>
<dbReference type="PANTHER" id="PTHR47447">
    <property type="entry name" value="OS03G0856100 PROTEIN"/>
    <property type="match status" value="1"/>
</dbReference>